<dbReference type="Gene3D" id="3.40.50.10300">
    <property type="entry name" value="CoaB-like"/>
    <property type="match status" value="1"/>
</dbReference>
<dbReference type="GO" id="GO:0004633">
    <property type="term" value="F:phosphopantothenoylcysteine decarboxylase activity"/>
    <property type="evidence" value="ECO:0007669"/>
    <property type="project" value="UniProtKB-EC"/>
</dbReference>
<dbReference type="Gene3D" id="1.10.1220.10">
    <property type="entry name" value="Met repressor-like"/>
    <property type="match status" value="1"/>
</dbReference>
<keyword evidence="9" id="KW-1185">Reference proteome</keyword>
<dbReference type="RefSeq" id="WP_267654968.1">
    <property type="nucleotide sequence ID" value="NZ_JAOVZR010000001.1"/>
</dbReference>
<dbReference type="Pfam" id="PF02441">
    <property type="entry name" value="Flavoprotein"/>
    <property type="match status" value="1"/>
</dbReference>
<dbReference type="Proteomes" id="UP001073227">
    <property type="component" value="Unassembled WGS sequence"/>
</dbReference>
<evidence type="ECO:0000259" key="5">
    <source>
        <dbReference type="Pfam" id="PF02441"/>
    </source>
</evidence>
<feature type="binding site" evidence="3">
    <location>
        <position position="391"/>
    </location>
    <ligand>
        <name>CTP</name>
        <dbReference type="ChEBI" id="CHEBI:37563"/>
    </ligand>
</feature>
<feature type="binding site" evidence="3">
    <location>
        <position position="409"/>
    </location>
    <ligand>
        <name>CTP</name>
        <dbReference type="ChEBI" id="CHEBI:37563"/>
    </ligand>
</feature>
<keyword evidence="2 3" id="KW-0456">Lyase</keyword>
<keyword evidence="1 3" id="KW-0210">Decarboxylase</keyword>
<dbReference type="InterPro" id="IPR036551">
    <property type="entry name" value="Flavin_trans-like"/>
</dbReference>
<comment type="caution">
    <text evidence="3">Lacks conserved residue(s) required for the propagation of feature annotation.</text>
</comment>
<evidence type="ECO:0000259" key="6">
    <source>
        <dbReference type="Pfam" id="PF04127"/>
    </source>
</evidence>
<dbReference type="Pfam" id="PF04127">
    <property type="entry name" value="DFP"/>
    <property type="match status" value="1"/>
</dbReference>
<comment type="catalytic activity">
    <reaction evidence="3 4">
        <text>(R)-4'-phosphopantothenate + L-cysteine + CTP = N-[(R)-4-phosphopantothenoyl]-L-cysteine + CMP + diphosphate + H(+)</text>
        <dbReference type="Rhea" id="RHEA:19397"/>
        <dbReference type="ChEBI" id="CHEBI:10986"/>
        <dbReference type="ChEBI" id="CHEBI:15378"/>
        <dbReference type="ChEBI" id="CHEBI:33019"/>
        <dbReference type="ChEBI" id="CHEBI:35235"/>
        <dbReference type="ChEBI" id="CHEBI:37563"/>
        <dbReference type="ChEBI" id="CHEBI:59458"/>
        <dbReference type="ChEBI" id="CHEBI:60377"/>
        <dbReference type="EC" id="6.3.2.5"/>
    </reaction>
</comment>
<dbReference type="PANTHER" id="PTHR14359">
    <property type="entry name" value="HOMO-OLIGOMERIC FLAVIN CONTAINING CYS DECARBOXYLASE FAMILY"/>
    <property type="match status" value="1"/>
</dbReference>
<comment type="similarity">
    <text evidence="3 4">In the C-terminal section; belongs to the PPC synthetase family.</text>
</comment>
<dbReference type="NCBIfam" id="TIGR00521">
    <property type="entry name" value="coaBC_dfp"/>
    <property type="match status" value="1"/>
</dbReference>
<feature type="region of interest" description="Phosphopantothenate--cysteine ligase" evidence="3">
    <location>
        <begin position="257"/>
        <end position="464"/>
    </location>
</feature>
<dbReference type="HAMAP" id="MF_02225">
    <property type="entry name" value="CoaBC"/>
    <property type="match status" value="1"/>
</dbReference>
<keyword evidence="3 4" id="KW-0436">Ligase</keyword>
<feature type="binding site" evidence="3">
    <location>
        <position position="405"/>
    </location>
    <ligand>
        <name>CTP</name>
        <dbReference type="ChEBI" id="CHEBI:37563"/>
    </ligand>
</feature>
<protein>
    <recommendedName>
        <fullName evidence="3">Coenzyme A biosynthesis bifunctional protein CoaBC</fullName>
    </recommendedName>
    <alternativeName>
        <fullName evidence="3">DNA/pantothenate metabolism flavoprotein</fullName>
    </alternativeName>
    <alternativeName>
        <fullName evidence="3">Phosphopantothenoylcysteine synthetase/decarboxylase</fullName>
        <shortName evidence="3">PPCS-PPCDC</shortName>
    </alternativeName>
    <domain>
        <recommendedName>
            <fullName evidence="3">Phosphopantothenoylcysteine decarboxylase</fullName>
            <shortName evidence="3">PPC decarboxylase</shortName>
            <shortName evidence="3">PPC-DC</shortName>
            <ecNumber evidence="3">4.1.1.36</ecNumber>
        </recommendedName>
        <alternativeName>
            <fullName evidence="3">CoaC</fullName>
        </alternativeName>
    </domain>
    <domain>
        <recommendedName>
            <fullName evidence="3">Phosphopantothenate--cysteine ligase</fullName>
            <ecNumber evidence="3">6.3.2.5</ecNumber>
        </recommendedName>
        <alternativeName>
            <fullName evidence="3">CoaB</fullName>
        </alternativeName>
        <alternativeName>
            <fullName evidence="3">Phosphopantothenoylcysteine synthetase</fullName>
            <shortName evidence="3">PPC synthetase</shortName>
            <shortName evidence="3">PPC-S</shortName>
        </alternativeName>
    </domain>
</protein>
<comment type="function">
    <text evidence="3">Catalyzes two sequential steps in the biosynthesis of coenzyme A. In the first step cysteine is conjugated to 4'-phosphopantothenate to form 4-phosphopantothenoylcysteine. In the second step the latter compound is decarboxylated to form 4'-phosphopantotheine.</text>
</comment>
<dbReference type="SUPFAM" id="SSF52507">
    <property type="entry name" value="Homo-oligomeric flavin-containing Cys decarboxylases, HFCD"/>
    <property type="match status" value="1"/>
</dbReference>
<dbReference type="InterPro" id="IPR053853">
    <property type="entry name" value="FitA-like_RHH"/>
</dbReference>
<evidence type="ECO:0000256" key="3">
    <source>
        <dbReference type="HAMAP-Rule" id="MF_02225"/>
    </source>
</evidence>
<dbReference type="InterPro" id="IPR007085">
    <property type="entry name" value="DNA/pantothenate-metab_flavo_C"/>
</dbReference>
<comment type="cofactor">
    <cofactor evidence="3">
        <name>Mg(2+)</name>
        <dbReference type="ChEBI" id="CHEBI:18420"/>
    </cofactor>
</comment>
<keyword evidence="3" id="KW-0479">Metal-binding</keyword>
<feature type="domain" description="Flavoprotein" evidence="5">
    <location>
        <begin position="70"/>
        <end position="242"/>
    </location>
</feature>
<comment type="catalytic activity">
    <reaction evidence="3 4">
        <text>N-[(R)-4-phosphopantothenoyl]-L-cysteine + H(+) = (R)-4'-phosphopantetheine + CO2</text>
        <dbReference type="Rhea" id="RHEA:16793"/>
        <dbReference type="ChEBI" id="CHEBI:15378"/>
        <dbReference type="ChEBI" id="CHEBI:16526"/>
        <dbReference type="ChEBI" id="CHEBI:59458"/>
        <dbReference type="ChEBI" id="CHEBI:61723"/>
        <dbReference type="EC" id="4.1.1.36"/>
    </reaction>
</comment>
<comment type="pathway">
    <text evidence="3 4">Cofactor biosynthesis; coenzyme A biosynthesis; CoA from (R)-pantothenate: step 2/5.</text>
</comment>
<dbReference type="InterPro" id="IPR003382">
    <property type="entry name" value="Flavoprotein"/>
</dbReference>
<dbReference type="InterPro" id="IPR010985">
    <property type="entry name" value="Ribbon_hlx_hlx"/>
</dbReference>
<organism evidence="8 9">
    <name type="scientific">Hoeflea algicola</name>
    <dbReference type="NCBI Taxonomy" id="2983763"/>
    <lineage>
        <taxon>Bacteria</taxon>
        <taxon>Pseudomonadati</taxon>
        <taxon>Pseudomonadota</taxon>
        <taxon>Alphaproteobacteria</taxon>
        <taxon>Hyphomicrobiales</taxon>
        <taxon>Rhizobiaceae</taxon>
        <taxon>Hoeflea</taxon>
    </lineage>
</organism>
<evidence type="ECO:0000313" key="8">
    <source>
        <dbReference type="EMBL" id="MCY0149501.1"/>
    </source>
</evidence>
<dbReference type="InterPro" id="IPR035929">
    <property type="entry name" value="CoaB-like_sf"/>
</dbReference>
<comment type="cofactor">
    <cofactor evidence="3">
        <name>FMN</name>
        <dbReference type="ChEBI" id="CHEBI:58210"/>
    </cofactor>
    <text evidence="3">Binds 1 FMN per subunit.</text>
</comment>
<comment type="similarity">
    <text evidence="3 4">In the N-terminal section; belongs to the HFCD (homo-oligomeric flavin containing Cys decarboxylase) superfamily.</text>
</comment>
<dbReference type="SUPFAM" id="SSF47598">
    <property type="entry name" value="Ribbon-helix-helix"/>
    <property type="match status" value="1"/>
</dbReference>
<dbReference type="EMBL" id="JAOVZR010000001">
    <property type="protein sequence ID" value="MCY0149501.1"/>
    <property type="molecule type" value="Genomic_DNA"/>
</dbReference>
<evidence type="ECO:0000256" key="1">
    <source>
        <dbReference type="ARBA" id="ARBA00022793"/>
    </source>
</evidence>
<feature type="domain" description="Antitoxin FitA-like ribbon-helix-helix" evidence="7">
    <location>
        <begin position="2"/>
        <end position="37"/>
    </location>
</feature>
<accession>A0ABT3ZCI2</accession>
<evidence type="ECO:0000313" key="9">
    <source>
        <dbReference type="Proteomes" id="UP001073227"/>
    </source>
</evidence>
<keyword evidence="3 4" id="KW-0285">Flavoprotein</keyword>
<evidence type="ECO:0000259" key="7">
    <source>
        <dbReference type="Pfam" id="PF22513"/>
    </source>
</evidence>
<dbReference type="InterPro" id="IPR013321">
    <property type="entry name" value="Arc_rbn_hlx_hlx"/>
</dbReference>
<dbReference type="Pfam" id="PF22513">
    <property type="entry name" value="FitA-like_RHH"/>
    <property type="match status" value="1"/>
</dbReference>
<keyword evidence="3 4" id="KW-0288">FMN</keyword>
<dbReference type="InterPro" id="IPR005252">
    <property type="entry name" value="CoaBC"/>
</dbReference>
<feature type="binding site" evidence="3">
    <location>
        <begin position="372"/>
        <end position="375"/>
    </location>
    <ligand>
        <name>CTP</name>
        <dbReference type="ChEBI" id="CHEBI:37563"/>
    </ligand>
</feature>
<dbReference type="PANTHER" id="PTHR14359:SF6">
    <property type="entry name" value="PHOSPHOPANTOTHENOYLCYSTEINE DECARBOXYLASE"/>
    <property type="match status" value="1"/>
</dbReference>
<keyword evidence="3" id="KW-0460">Magnesium</keyword>
<reference evidence="8" key="1">
    <citation type="submission" date="2022-10" db="EMBL/GenBank/DDBJ databases">
        <title>Hoeflea sp. G2-23, isolated from marine algae.</title>
        <authorList>
            <person name="Kristyanto S."/>
            <person name="Kim J.M."/>
            <person name="Jeon C.O."/>
        </authorList>
    </citation>
    <scope>NUCLEOTIDE SEQUENCE</scope>
    <source>
        <strain evidence="8">G2-23</strain>
    </source>
</reference>
<comment type="function">
    <text evidence="4">Catalyzes two steps in the biosynthesis of coenzyme A. In the first step cysteine is conjugated to 4'-phosphopantothenate to form 4-phosphopantothenoylcysteine, in the latter compound is decarboxylated to form 4'-phosphopantotheine.</text>
</comment>
<dbReference type="Gene3D" id="3.40.50.1950">
    <property type="entry name" value="Flavin prenyltransferase-like"/>
    <property type="match status" value="1"/>
</dbReference>
<feature type="region of interest" description="Phosphopantothenoylcysteine decarboxylase" evidence="3">
    <location>
        <begin position="1"/>
        <end position="256"/>
    </location>
</feature>
<proteinExistence type="inferred from homology"/>
<dbReference type="SUPFAM" id="SSF102645">
    <property type="entry name" value="CoaB-like"/>
    <property type="match status" value="1"/>
</dbReference>
<comment type="caution">
    <text evidence="8">The sequence shown here is derived from an EMBL/GenBank/DDBJ whole genome shotgun (WGS) entry which is preliminary data.</text>
</comment>
<keyword evidence="3" id="KW-0511">Multifunctional enzyme</keyword>
<evidence type="ECO:0000256" key="2">
    <source>
        <dbReference type="ARBA" id="ARBA00023239"/>
    </source>
</evidence>
<name>A0ABT3ZCI2_9HYPH</name>
<dbReference type="EC" id="6.3.2.5" evidence="3"/>
<dbReference type="EC" id="4.1.1.36" evidence="3"/>
<evidence type="ECO:0000256" key="4">
    <source>
        <dbReference type="RuleBase" id="RU364078"/>
    </source>
</evidence>
<feature type="binding site" evidence="3">
    <location>
        <position position="344"/>
    </location>
    <ligand>
        <name>CTP</name>
        <dbReference type="ChEBI" id="CHEBI:37563"/>
    </ligand>
</feature>
<comment type="pathway">
    <text evidence="3 4">Cofactor biosynthesis; coenzyme A biosynthesis; CoA from (R)-pantothenate: step 3/5.</text>
</comment>
<gene>
    <name evidence="3 8" type="primary">coaBC</name>
    <name evidence="8" type="ORF">OEG84_17755</name>
</gene>
<feature type="domain" description="DNA/pantothenate metabolism flavoprotein C-terminal" evidence="6">
    <location>
        <begin position="252"/>
        <end position="462"/>
    </location>
</feature>
<dbReference type="GO" id="GO:0004632">
    <property type="term" value="F:phosphopantothenate--cysteine ligase activity"/>
    <property type="evidence" value="ECO:0007669"/>
    <property type="project" value="UniProtKB-EC"/>
</dbReference>
<sequence length="464" mass="48811">MASLTIRNLDESAKQMLRERAARNGRSMEEEMRSILAGLEAGPDTLASGSRTAPVPLAPSAAERQTLAGKRILLIISGGIAAYKSLDLIRRLRERGAQVRPLMTAAAQEFVTPLAVGALAADHVYTDLFSREDEQDVGHIRLARDCDLICVAPATADLMAKMANGMANDLASTVLLATTQPVLIAPAMNPAMWAHKATRRNVETLGRDGIHFIGPMAGEMAESGEAGKGRMAEPLQIVAGIEALLDNSPRPLAGRRAIVTSGPTHEPIDPVRYIANRSSGKQGHAIAGALARLGAEVTLVSGPVTIADPAGVTVIRVESAANMLEAVTAALPADIAVFVAAVADWRVATSAANKIKKKEGEGPAPLQLMENPDILKTIGHHADRPHLVVGFAAETADVVSNAQAKLARKGADFIVANDVSPATGIMGGDRNRVRIVSKDGVEDWPDLSKGEVADRLAARIAEAF</sequence>
<feature type="binding site" evidence="3">
    <location>
        <position position="354"/>
    </location>
    <ligand>
        <name>CTP</name>
        <dbReference type="ChEBI" id="CHEBI:37563"/>
    </ligand>
</feature>